<feature type="domain" description="PID" evidence="11">
    <location>
        <begin position="957"/>
        <end position="1088"/>
    </location>
</feature>
<evidence type="ECO:0000256" key="1">
    <source>
        <dbReference type="ARBA" id="ARBA00004316"/>
    </source>
</evidence>
<dbReference type="SMART" id="SM00462">
    <property type="entry name" value="PTB"/>
    <property type="match status" value="1"/>
</dbReference>
<dbReference type="GeneID" id="114494000"/>
<evidence type="ECO:0000313" key="13">
    <source>
        <dbReference type="Proteomes" id="UP000504628"/>
    </source>
</evidence>
<feature type="compositionally biased region" description="Polar residues" evidence="10">
    <location>
        <begin position="534"/>
        <end position="557"/>
    </location>
</feature>
<dbReference type="PANTHER" id="PTHR24174">
    <property type="entry name" value="ANKYRIN REPEAT AND STERILE ALPHA MOTIF DOMAIN-CONTAINING PROTEIN 1"/>
    <property type="match status" value="1"/>
</dbReference>
<feature type="compositionally biased region" description="Basic and acidic residues" evidence="10">
    <location>
        <begin position="395"/>
        <end position="406"/>
    </location>
</feature>
<dbReference type="KEGG" id="pdic:114494000"/>
<keyword evidence="3" id="KW-0963">Cytoplasm</keyword>
<feature type="compositionally biased region" description="Low complexity" evidence="10">
    <location>
        <begin position="871"/>
        <end position="880"/>
    </location>
</feature>
<dbReference type="CDD" id="cd09499">
    <property type="entry name" value="SAM_AIDA1AB-like_repeat1"/>
    <property type="match status" value="1"/>
</dbReference>
<dbReference type="InterPro" id="IPR041882">
    <property type="entry name" value="SAM_ANKS1_repeat2"/>
</dbReference>
<name>A0A6J2LB35_9CHIR</name>
<dbReference type="InterPro" id="IPR001660">
    <property type="entry name" value="SAM"/>
</dbReference>
<evidence type="ECO:0000256" key="8">
    <source>
        <dbReference type="ARBA" id="ARBA00025297"/>
    </source>
</evidence>
<dbReference type="InterPro" id="IPR036770">
    <property type="entry name" value="Ankyrin_rpt-contain_sf"/>
</dbReference>
<dbReference type="Pfam" id="PF00536">
    <property type="entry name" value="SAM_1"/>
    <property type="match status" value="1"/>
</dbReference>
<sequence length="1155" mass="125600">MGKEQELLEAARTGHLPAVEKLLSGKRLSSGFGGGGGGSGGGSGGGGGSSSHPLSSLLSIWRGPNVNCVDSTGYTPLHHAALNGHKDVVEVLLRNDALTNVADSKGCYPLHLAAWKGDAQIVRLLIHQGPSHTKVNEQNALEIKELKKYGPFDPYINAKNNDNETALHCAAQYGHTEVVKVLLEELTDPTMRNNKFETPLDLAALYGRLEVVKMLLNAHPNLLSCNTKKHTPLHLAARNGHRAVVQVLLEAGMDSNYQTEKGSALHEAALFGKTDVVQILLAAGIDVNIKDNRGLTALDTVRELPSQKSQQIAALIEDHMTGKRTAKELDKTPTAQPSVIPSADSIPQKSQGDVEKAVTELIIDFDASTEEEGPYEALCNAVSCHSLDSVASGRSSDRDSGSKEADAAAVKAAGVRPRERPPPPAKPPPDEEEEDRTDNKHFPLAASEALAMRARIQGSAAREEDEHPYELLLTAETKKLPAVDGKTKDHRQSSCSRSQDSAEGQDGQVPEQFSGLLHGSSPVCEVGQDPFQLLSATGQSHPEGSLTQGTCHETSMQLEEPGVHAPGGSPPSVLDQSKRVGYPAGLPTTNSQSHPETLTHTASPHPGGAEEEGDRSGARSWVPPTSKPKAELKLSRSLSKSDSDLLTCSPTEDAAMGSRSESLSNCSIGKKRLEKSPSFASEWDEIEKIMSSIGEGIDFSQEQQKISGSRTLEQSVGQWLEAVGLQQYESKLLLNGFDDVRFLGSNVMEEQDLRDIGISDPQHRRKLLQAARSLPKVKALGYDGNSPSSVPSWLDSLGLQDYVHSFLSSGYSSIDTVKNLWELELVNVLKVHPLGHRKRIIASLADRPYEEPPQKPPRFSQLRCQDLLSQTSSPLSQSDSCTARSADLLLPPGDTGRRRHDSLPDPTAPSRAERFRMQEEHREARLTLRPPSLAAPYAPVQSWQHRPEKLIFESCGYEANYLGSMLIKDLRGTESTQDACAKMRKSTEHMKKIPTIILSITYRGVKFIDASNKNVIAEHEIRNISCAAQDPEDLCTFAYITKDLQTSHHYCHVFSTVDVNLTYEIILTLGQAFEVAYQLALQAQKSRPMGASAAEMIETKSSKPVPKPRAGMRKSALEPPDMDPDTQSHASVSWVVDPKPDSKRSLSTKYETTIF</sequence>
<feature type="repeat" description="ANK" evidence="9">
    <location>
        <begin position="72"/>
        <end position="104"/>
    </location>
</feature>
<feature type="region of interest" description="Disordered" evidence="10">
    <location>
        <begin position="389"/>
        <end position="439"/>
    </location>
</feature>
<dbReference type="PROSITE" id="PS50105">
    <property type="entry name" value="SAM_DOMAIN"/>
    <property type="match status" value="2"/>
</dbReference>
<dbReference type="FunFam" id="2.30.29.30:FF:000045">
    <property type="entry name" value="Ankyrin repeat and sterile alpha motif domain-containing protein 1B"/>
    <property type="match status" value="1"/>
</dbReference>
<feature type="repeat" description="ANK" evidence="9">
    <location>
        <begin position="162"/>
        <end position="194"/>
    </location>
</feature>
<keyword evidence="4" id="KW-0597">Phosphoprotein</keyword>
<feature type="compositionally biased region" description="Polar residues" evidence="10">
    <location>
        <begin position="587"/>
        <end position="602"/>
    </location>
</feature>
<dbReference type="Gene3D" id="1.25.40.20">
    <property type="entry name" value="Ankyrin repeat-containing domain"/>
    <property type="match status" value="2"/>
</dbReference>
<dbReference type="Gene3D" id="2.30.29.30">
    <property type="entry name" value="Pleckstrin-homology domain (PH domain)/Phosphotyrosine-binding domain (PTB)"/>
    <property type="match status" value="1"/>
</dbReference>
<dbReference type="InterPro" id="IPR002110">
    <property type="entry name" value="Ankyrin_rpt"/>
</dbReference>
<dbReference type="Proteomes" id="UP000504628">
    <property type="component" value="Chromosome 4"/>
</dbReference>
<dbReference type="AlphaFoldDB" id="A0A6J2LB35"/>
<feature type="domain" description="SAM" evidence="12">
    <location>
        <begin position="785"/>
        <end position="844"/>
    </location>
</feature>
<feature type="compositionally biased region" description="Polar residues" evidence="10">
    <location>
        <begin position="333"/>
        <end position="351"/>
    </location>
</feature>
<evidence type="ECO:0000259" key="11">
    <source>
        <dbReference type="PROSITE" id="PS01179"/>
    </source>
</evidence>
<dbReference type="CTD" id="23294"/>
<keyword evidence="13" id="KW-1185">Reference proteome</keyword>
<evidence type="ECO:0000313" key="14">
    <source>
        <dbReference type="RefSeq" id="XP_028364691.1"/>
    </source>
</evidence>
<evidence type="ECO:0000256" key="5">
    <source>
        <dbReference type="ARBA" id="ARBA00022737"/>
    </source>
</evidence>
<dbReference type="PANTHER" id="PTHR24174:SF4">
    <property type="entry name" value="ANKYRIN REPEAT AND SAM DOMAIN-CONTAINING PROTEIN 1A"/>
    <property type="match status" value="1"/>
</dbReference>
<keyword evidence="6 9" id="KW-0040">ANK repeat</keyword>
<dbReference type="GO" id="GO:0005829">
    <property type="term" value="C:cytosol"/>
    <property type="evidence" value="ECO:0007669"/>
    <property type="project" value="TreeGrafter"/>
</dbReference>
<gene>
    <name evidence="14" type="primary">ANKS1A</name>
</gene>
<dbReference type="GO" id="GO:0046875">
    <property type="term" value="F:ephrin receptor binding"/>
    <property type="evidence" value="ECO:0007669"/>
    <property type="project" value="TreeGrafter"/>
</dbReference>
<dbReference type="Pfam" id="PF07647">
    <property type="entry name" value="SAM_2"/>
    <property type="match status" value="1"/>
</dbReference>
<dbReference type="FunFam" id="1.25.40.20:FF:000099">
    <property type="entry name" value="ankyrin repeat and sterile alpha motif domain-containing protein 1B isoform X5"/>
    <property type="match status" value="1"/>
</dbReference>
<evidence type="ECO:0000256" key="2">
    <source>
        <dbReference type="ARBA" id="ARBA00004496"/>
    </source>
</evidence>
<evidence type="ECO:0000256" key="3">
    <source>
        <dbReference type="ARBA" id="ARBA00022490"/>
    </source>
</evidence>
<dbReference type="SUPFAM" id="SSF48403">
    <property type="entry name" value="Ankyrin repeat"/>
    <property type="match status" value="1"/>
</dbReference>
<feature type="region of interest" description="Disordered" evidence="10">
    <location>
        <begin position="1092"/>
        <end position="1155"/>
    </location>
</feature>
<feature type="compositionally biased region" description="Polar residues" evidence="10">
    <location>
        <begin position="493"/>
        <end position="502"/>
    </location>
</feature>
<dbReference type="Pfam" id="PF00640">
    <property type="entry name" value="PID"/>
    <property type="match status" value="1"/>
</dbReference>
<dbReference type="CDD" id="cd01274">
    <property type="entry name" value="PTB_Anks"/>
    <property type="match status" value="1"/>
</dbReference>
<dbReference type="RefSeq" id="XP_028364691.1">
    <property type="nucleotide sequence ID" value="XM_028508890.2"/>
</dbReference>
<dbReference type="PROSITE" id="PS50297">
    <property type="entry name" value="ANK_REP_REGION"/>
    <property type="match status" value="5"/>
</dbReference>
<feature type="repeat" description="ANK" evidence="9">
    <location>
        <begin position="228"/>
        <end position="260"/>
    </location>
</feature>
<dbReference type="InterPro" id="IPR033635">
    <property type="entry name" value="ANKS1/Caskin"/>
</dbReference>
<keyword evidence="5" id="KW-0677">Repeat</keyword>
<feature type="repeat" description="ANK" evidence="9">
    <location>
        <begin position="260"/>
        <end position="292"/>
    </location>
</feature>
<feature type="repeat" description="ANK" evidence="9">
    <location>
        <begin position="195"/>
        <end position="227"/>
    </location>
</feature>
<feature type="region of interest" description="Disordered" evidence="10">
    <location>
        <begin position="476"/>
        <end position="665"/>
    </location>
</feature>
<evidence type="ECO:0000256" key="4">
    <source>
        <dbReference type="ARBA" id="ARBA00022553"/>
    </source>
</evidence>
<feature type="region of interest" description="Disordered" evidence="10">
    <location>
        <begin position="871"/>
        <end position="912"/>
    </location>
</feature>
<dbReference type="CDD" id="cd09500">
    <property type="entry name" value="SAM_AIDA1AB-like_repeat2"/>
    <property type="match status" value="1"/>
</dbReference>
<dbReference type="GO" id="GO:0042995">
    <property type="term" value="C:cell projection"/>
    <property type="evidence" value="ECO:0007669"/>
    <property type="project" value="UniProtKB-SubCell"/>
</dbReference>
<dbReference type="PRINTS" id="PR01415">
    <property type="entry name" value="ANKYRIN"/>
</dbReference>
<dbReference type="Pfam" id="PF12796">
    <property type="entry name" value="Ank_2"/>
    <property type="match status" value="3"/>
</dbReference>
<keyword evidence="7" id="KW-0966">Cell projection</keyword>
<dbReference type="InterPro" id="IPR011993">
    <property type="entry name" value="PH-like_dom_sf"/>
</dbReference>
<accession>A0A6J2LB35</accession>
<feature type="domain" description="SAM" evidence="12">
    <location>
        <begin position="714"/>
        <end position="777"/>
    </location>
</feature>
<evidence type="ECO:0000256" key="9">
    <source>
        <dbReference type="PROSITE-ProRule" id="PRU00023"/>
    </source>
</evidence>
<organism evidence="13 14">
    <name type="scientific">Phyllostomus discolor</name>
    <name type="common">pale spear-nosed bat</name>
    <dbReference type="NCBI Taxonomy" id="89673"/>
    <lineage>
        <taxon>Eukaryota</taxon>
        <taxon>Metazoa</taxon>
        <taxon>Chordata</taxon>
        <taxon>Craniata</taxon>
        <taxon>Vertebrata</taxon>
        <taxon>Euteleostomi</taxon>
        <taxon>Mammalia</taxon>
        <taxon>Eutheria</taxon>
        <taxon>Laurasiatheria</taxon>
        <taxon>Chiroptera</taxon>
        <taxon>Yangochiroptera</taxon>
        <taxon>Phyllostomidae</taxon>
        <taxon>Phyllostominae</taxon>
        <taxon>Phyllostomus</taxon>
    </lineage>
</organism>
<dbReference type="SMART" id="SM00248">
    <property type="entry name" value="ANK"/>
    <property type="match status" value="6"/>
</dbReference>
<comment type="subcellular location">
    <subcellularLocation>
        <location evidence="1">Cell projection</location>
    </subcellularLocation>
    <subcellularLocation>
        <location evidence="2">Cytoplasm</location>
    </subcellularLocation>
</comment>
<feature type="repeat" description="ANK" evidence="9">
    <location>
        <begin position="105"/>
        <end position="137"/>
    </location>
</feature>
<feature type="compositionally biased region" description="Polar residues" evidence="10">
    <location>
        <begin position="1145"/>
        <end position="1155"/>
    </location>
</feature>
<dbReference type="SMART" id="SM00454">
    <property type="entry name" value="SAM"/>
    <property type="match status" value="2"/>
</dbReference>
<feature type="compositionally biased region" description="Basic and acidic residues" evidence="10">
    <location>
        <begin position="628"/>
        <end position="643"/>
    </location>
</feature>
<feature type="region of interest" description="Disordered" evidence="10">
    <location>
        <begin position="328"/>
        <end position="352"/>
    </location>
</feature>
<dbReference type="SUPFAM" id="SSF47769">
    <property type="entry name" value="SAM/Pointed domain"/>
    <property type="match status" value="2"/>
</dbReference>
<evidence type="ECO:0000259" key="12">
    <source>
        <dbReference type="PROSITE" id="PS50105"/>
    </source>
</evidence>
<dbReference type="PROSITE" id="PS50088">
    <property type="entry name" value="ANK_REPEAT"/>
    <property type="match status" value="6"/>
</dbReference>
<dbReference type="InterPro" id="IPR013761">
    <property type="entry name" value="SAM/pointed_sf"/>
</dbReference>
<dbReference type="InterPro" id="IPR006020">
    <property type="entry name" value="PTB/PI_dom"/>
</dbReference>
<comment type="function">
    <text evidence="8">Plays a central role during spermatogenesis by repressing transposable elements and preventing their mobilization, which is essential for the germline integrity. Acts via the piRNA metabolic process, which mediates the repression of transposable elements during meiosis by forming complexes composed of piRNAs and Piwi proteins and governs the methylation and subsequent repression of transposons. Its association with pi-bodies suggests a participation in the primary piRNAs metabolic process. Required prior to the pachytene stage to facilitate the production of multiple types of piRNAs, including those associated with repeats involved in the regulation of retrotransposons. May act by mediating protein-protein interactions during germ cell maturation.</text>
</comment>
<dbReference type="PROSITE" id="PS01179">
    <property type="entry name" value="PID"/>
    <property type="match status" value="1"/>
</dbReference>
<reference evidence="14" key="1">
    <citation type="submission" date="2025-08" db="UniProtKB">
        <authorList>
            <consortium name="RefSeq"/>
        </authorList>
    </citation>
    <scope>IDENTIFICATION</scope>
    <source>
        <tissue evidence="14">Muscle</tissue>
    </source>
</reference>
<dbReference type="FunFam" id="1.25.40.20:FF:000304">
    <property type="entry name" value="Ankyrin repeat and sterile alpha motif domain containing 1A"/>
    <property type="match status" value="1"/>
</dbReference>
<evidence type="ECO:0000256" key="7">
    <source>
        <dbReference type="ARBA" id="ARBA00023273"/>
    </source>
</evidence>
<feature type="compositionally biased region" description="Basic and acidic residues" evidence="10">
    <location>
        <begin position="476"/>
        <end position="492"/>
    </location>
</feature>
<evidence type="ECO:0000256" key="10">
    <source>
        <dbReference type="SAM" id="MobiDB-lite"/>
    </source>
</evidence>
<dbReference type="Gene3D" id="1.10.150.50">
    <property type="entry name" value="Transcription Factor, Ets-1"/>
    <property type="match status" value="2"/>
</dbReference>
<evidence type="ECO:0000256" key="6">
    <source>
        <dbReference type="ARBA" id="ARBA00023043"/>
    </source>
</evidence>
<protein>
    <submittedName>
        <fullName evidence="14">Ankyrin repeat and SAM domain-containing protein 1A isoform X5</fullName>
    </submittedName>
</protein>
<dbReference type="SUPFAM" id="SSF50729">
    <property type="entry name" value="PH domain-like"/>
    <property type="match status" value="1"/>
</dbReference>
<dbReference type="InterPro" id="IPR041880">
    <property type="entry name" value="SAM_ANKS1_repeat1"/>
</dbReference>
<proteinExistence type="predicted"/>
<dbReference type="GO" id="GO:0048013">
    <property type="term" value="P:ephrin receptor signaling pathway"/>
    <property type="evidence" value="ECO:0007669"/>
    <property type="project" value="TreeGrafter"/>
</dbReference>